<keyword evidence="1" id="KW-0560">Oxidoreductase</keyword>
<comment type="caution">
    <text evidence="3">The sequence shown here is derived from an EMBL/GenBank/DDBJ whole genome shotgun (WGS) entry which is preliminary data.</text>
</comment>
<dbReference type="Pfam" id="PF17773">
    <property type="entry name" value="UPF0176_N"/>
    <property type="match status" value="1"/>
</dbReference>
<comment type="catalytic activity">
    <reaction evidence="1">
        <text>uridine(34) in tRNA + AH2 + O2 = 5-hydroxyuridine(34) in tRNA + A + H2O</text>
        <dbReference type="Rhea" id="RHEA:64224"/>
        <dbReference type="Rhea" id="RHEA-COMP:11727"/>
        <dbReference type="Rhea" id="RHEA-COMP:13381"/>
        <dbReference type="ChEBI" id="CHEBI:13193"/>
        <dbReference type="ChEBI" id="CHEBI:15377"/>
        <dbReference type="ChEBI" id="CHEBI:15379"/>
        <dbReference type="ChEBI" id="CHEBI:17499"/>
        <dbReference type="ChEBI" id="CHEBI:65315"/>
        <dbReference type="ChEBI" id="CHEBI:136877"/>
    </reaction>
</comment>
<keyword evidence="1" id="KW-0819">tRNA processing</keyword>
<dbReference type="Proteomes" id="UP000177328">
    <property type="component" value="Unassembled WGS sequence"/>
</dbReference>
<proteinExistence type="inferred from homology"/>
<dbReference type="PROSITE" id="PS50206">
    <property type="entry name" value="RHODANESE_3"/>
    <property type="match status" value="1"/>
</dbReference>
<feature type="domain" description="Rhodanese" evidence="2">
    <location>
        <begin position="126"/>
        <end position="219"/>
    </location>
</feature>
<dbReference type="InterPro" id="IPR040503">
    <property type="entry name" value="TRHO_N"/>
</dbReference>
<dbReference type="Gene3D" id="3.30.70.100">
    <property type="match status" value="1"/>
</dbReference>
<evidence type="ECO:0000259" key="2">
    <source>
        <dbReference type="PROSITE" id="PS50206"/>
    </source>
</evidence>
<comment type="similarity">
    <text evidence="1">Belongs to the TrhO family.</text>
</comment>
<dbReference type="SMART" id="SM00450">
    <property type="entry name" value="RHOD"/>
    <property type="match status" value="1"/>
</dbReference>
<comment type="function">
    <text evidence="1">Catalyzes oxygen-dependent 5-hydroxyuridine (ho5U) modification at position 34 in tRNAs.</text>
</comment>
<dbReference type="HAMAP" id="MF_00469">
    <property type="entry name" value="TrhO"/>
    <property type="match status" value="1"/>
</dbReference>
<dbReference type="InterPro" id="IPR001763">
    <property type="entry name" value="Rhodanese-like_dom"/>
</dbReference>
<dbReference type="SUPFAM" id="SSF52821">
    <property type="entry name" value="Rhodanese/Cell cycle control phosphatase"/>
    <property type="match status" value="1"/>
</dbReference>
<dbReference type="Pfam" id="PF00581">
    <property type="entry name" value="Rhodanese"/>
    <property type="match status" value="1"/>
</dbReference>
<evidence type="ECO:0000256" key="1">
    <source>
        <dbReference type="HAMAP-Rule" id="MF_00469"/>
    </source>
</evidence>
<dbReference type="InterPro" id="IPR020936">
    <property type="entry name" value="TrhO"/>
</dbReference>
<dbReference type="EMBL" id="MFDD01000003">
    <property type="protein sequence ID" value="OGE40938.1"/>
    <property type="molecule type" value="Genomic_DNA"/>
</dbReference>
<dbReference type="EC" id="1.14.-.-" evidence="1"/>
<accession>A0A1F5KJ71</accession>
<gene>
    <name evidence="1" type="primary">trhO</name>
    <name evidence="3" type="ORF">A3D25_02780</name>
</gene>
<dbReference type="AlphaFoldDB" id="A0A1F5KJ71"/>
<dbReference type="Gene3D" id="3.40.250.10">
    <property type="entry name" value="Rhodanese-like domain"/>
    <property type="match status" value="1"/>
</dbReference>
<dbReference type="NCBIfam" id="NF001135">
    <property type="entry name" value="PRK00142.1-3"/>
    <property type="match status" value="1"/>
</dbReference>
<evidence type="ECO:0000313" key="3">
    <source>
        <dbReference type="EMBL" id="OGE40938.1"/>
    </source>
</evidence>
<dbReference type="PANTHER" id="PTHR43268">
    <property type="entry name" value="THIOSULFATE SULFURTRANSFERASE/RHODANESE-LIKE DOMAIN-CONTAINING PROTEIN 2"/>
    <property type="match status" value="1"/>
</dbReference>
<dbReference type="InterPro" id="IPR022111">
    <property type="entry name" value="Rhodanese_C"/>
</dbReference>
<evidence type="ECO:0000313" key="4">
    <source>
        <dbReference type="Proteomes" id="UP000177328"/>
    </source>
</evidence>
<name>A0A1F5KJ71_9BACT</name>
<dbReference type="PANTHER" id="PTHR43268:SF3">
    <property type="entry name" value="RHODANESE-LIKE DOMAIN-CONTAINING PROTEIN 7-RELATED"/>
    <property type="match status" value="1"/>
</dbReference>
<organism evidence="3 4">
    <name type="scientific">Candidatus Daviesbacteria bacterium RIFCSPHIGHO2_02_FULL_43_12</name>
    <dbReference type="NCBI Taxonomy" id="1797776"/>
    <lineage>
        <taxon>Bacteria</taxon>
        <taxon>Candidatus Daviesiibacteriota</taxon>
    </lineage>
</organism>
<dbReference type="GO" id="GO:0006400">
    <property type="term" value="P:tRNA modification"/>
    <property type="evidence" value="ECO:0007669"/>
    <property type="project" value="UniProtKB-UniRule"/>
</dbReference>
<sequence>MVNYKIILFYKYIAIDNPVVLRDEQRRICEKLGLKGRVIVATEGINATLEGLEKDTKEYQRFMIQDSGFRDIQFKISDGTGTAFPKLSVKVRSEIVAGRLGDENIKPWQMTGKYLQPEELHQWINSKKEFYIIDMRNDFEYEVGHFDNSIFSGMATFADLPKVLPKIKHLKSKTILTVCTGGVRCEKASGFLVSHKFEDVYQLYGGIVSYMEKYPNQDFAGALYVFDGRLVMGFNLEDPNRRIIGRCKKCGQSSEHFINCEDPFCHRHFIQCENCCEVSMKCPMGCRDYSKEHPEAQLSVV</sequence>
<reference evidence="3 4" key="1">
    <citation type="journal article" date="2016" name="Nat. Commun.">
        <title>Thousands of microbial genomes shed light on interconnected biogeochemical processes in an aquifer system.</title>
        <authorList>
            <person name="Anantharaman K."/>
            <person name="Brown C.T."/>
            <person name="Hug L.A."/>
            <person name="Sharon I."/>
            <person name="Castelle C.J."/>
            <person name="Probst A.J."/>
            <person name="Thomas B.C."/>
            <person name="Singh A."/>
            <person name="Wilkins M.J."/>
            <person name="Karaoz U."/>
            <person name="Brodie E.L."/>
            <person name="Williams K.H."/>
            <person name="Hubbard S.S."/>
            <person name="Banfield J.F."/>
        </authorList>
    </citation>
    <scope>NUCLEOTIDE SEQUENCE [LARGE SCALE GENOMIC DNA]</scope>
</reference>
<protein>
    <recommendedName>
        <fullName evidence="1">tRNA uridine(34) hydroxylase</fullName>
        <ecNumber evidence="1">1.14.-.-</ecNumber>
    </recommendedName>
    <alternativeName>
        <fullName evidence="1">tRNA hydroxylation protein O</fullName>
    </alternativeName>
</protein>
<dbReference type="InterPro" id="IPR036873">
    <property type="entry name" value="Rhodanese-like_dom_sf"/>
</dbReference>
<dbReference type="GO" id="GO:0016705">
    <property type="term" value="F:oxidoreductase activity, acting on paired donors, with incorporation or reduction of molecular oxygen"/>
    <property type="evidence" value="ECO:0007669"/>
    <property type="project" value="UniProtKB-UniRule"/>
</dbReference>
<dbReference type="Pfam" id="PF12368">
    <property type="entry name" value="Rhodanese_C"/>
    <property type="match status" value="1"/>
</dbReference>